<proteinExistence type="predicted"/>
<evidence type="ECO:0000313" key="3">
    <source>
        <dbReference type="Proteomes" id="UP000826661"/>
    </source>
</evidence>
<keyword evidence="3" id="KW-1185">Reference proteome</keyword>
<dbReference type="EMBL" id="CP075870">
    <property type="protein sequence ID" value="QYT04986.1"/>
    <property type="molecule type" value="Genomic_DNA"/>
</dbReference>
<gene>
    <name evidence="2" type="ORF">H0G86_011884</name>
</gene>
<organism evidence="2 3">
    <name type="scientific">Trichoderma simmonsii</name>
    <dbReference type="NCBI Taxonomy" id="1491479"/>
    <lineage>
        <taxon>Eukaryota</taxon>
        <taxon>Fungi</taxon>
        <taxon>Dikarya</taxon>
        <taxon>Ascomycota</taxon>
        <taxon>Pezizomycotina</taxon>
        <taxon>Sordariomycetes</taxon>
        <taxon>Hypocreomycetidae</taxon>
        <taxon>Hypocreales</taxon>
        <taxon>Hypocreaceae</taxon>
        <taxon>Trichoderma</taxon>
    </lineage>
</organism>
<sequence>MSATYDLKDKDGFFNDIGSQYGIDESWVTFGSRDVWPGASCQYNKDPRQCQKDWDYWYYKYPERSDDMKVYNPKDLIGKSYDNTKGLIERLKAIESFVDVDGGWMWADLLDASTMPALSLKAAVDNMEAIIKKADEIQKEKREAFILNFVTSFLFFIPVLGEVAGEAGLTAIRSILRLVGNLGDLGLLTYSIVQDPKSAFMVIFAALAGAGVGKSGFRDAADNMRHMGKAEREGLGLSIAKDLDRIWQVRAGVCKI</sequence>
<evidence type="ECO:0000313" key="2">
    <source>
        <dbReference type="EMBL" id="QYT04986.1"/>
    </source>
</evidence>
<dbReference type="Proteomes" id="UP000826661">
    <property type="component" value="Chromosome VII"/>
</dbReference>
<keyword evidence="1" id="KW-1133">Transmembrane helix</keyword>
<name>A0A8G0PJQ0_9HYPO</name>
<feature type="transmembrane region" description="Helical" evidence="1">
    <location>
        <begin position="145"/>
        <end position="163"/>
    </location>
</feature>
<reference evidence="2 3" key="1">
    <citation type="journal article" date="2021" name="BMC Genomics">
        <title>Telomere-to-telomere genome assembly of asparaginase-producing Trichoderma simmonsii.</title>
        <authorList>
            <person name="Chung D."/>
            <person name="Kwon Y.M."/>
            <person name="Yang Y."/>
        </authorList>
    </citation>
    <scope>NUCLEOTIDE SEQUENCE [LARGE SCALE GENOMIC DNA]</scope>
    <source>
        <strain evidence="2 3">GH-Sj1</strain>
    </source>
</reference>
<dbReference type="AlphaFoldDB" id="A0A8G0PJQ0"/>
<keyword evidence="1" id="KW-0472">Membrane</keyword>
<evidence type="ECO:0000256" key="1">
    <source>
        <dbReference type="SAM" id="Phobius"/>
    </source>
</evidence>
<feature type="transmembrane region" description="Helical" evidence="1">
    <location>
        <begin position="199"/>
        <end position="217"/>
    </location>
</feature>
<keyword evidence="1" id="KW-0812">Transmembrane</keyword>
<protein>
    <submittedName>
        <fullName evidence="2">Chitinase</fullName>
    </submittedName>
</protein>
<accession>A0A8G0PJQ0</accession>